<dbReference type="GeneID" id="54991560"/>
<keyword evidence="2" id="KW-1185">Reference proteome</keyword>
<reference evidence="1 2" key="1">
    <citation type="submission" date="2018-03" db="EMBL/GenBank/DDBJ databases">
        <title>Phage therapy in agriculture - a green tech approach to combat plant pathogenic bacteria.</title>
        <authorList>
            <person name="Carstens A.B."/>
            <person name="Djurhuus A.M."/>
            <person name="Hansen L.H."/>
        </authorList>
    </citation>
    <scope>NUCLEOTIDE SEQUENCE [LARGE SCALE GENOMIC DNA]</scope>
</reference>
<evidence type="ECO:0000313" key="1">
    <source>
        <dbReference type="EMBL" id="AWD92472.1"/>
    </source>
</evidence>
<dbReference type="KEGG" id="vg:54991560"/>
<dbReference type="Proteomes" id="UP000246901">
    <property type="component" value="Segment"/>
</dbReference>
<name>A0A2S1GSZ5_9CAUD</name>
<sequence>MKFIELTDADGAPTLVRVDQINCLYPRWRAQPNGYSNPDGISGTYVSMINTDNSFWSRNSYTDTKDRIMQAISSDNPGFY</sequence>
<proteinExistence type="predicted"/>
<dbReference type="EMBL" id="MH059633">
    <property type="protein sequence ID" value="AWD92472.1"/>
    <property type="molecule type" value="Genomic_DNA"/>
</dbReference>
<dbReference type="RefSeq" id="YP_009801053.1">
    <property type="nucleotide sequence ID" value="NC_047962.1"/>
</dbReference>
<organism evidence="1 2">
    <name type="scientific">Xanthomonas phage Carpasina</name>
    <dbReference type="NCBI Taxonomy" id="2163636"/>
    <lineage>
        <taxon>Viruses</taxon>
        <taxon>Duplodnaviria</taxon>
        <taxon>Heunggongvirae</taxon>
        <taxon>Uroviricota</taxon>
        <taxon>Caudoviricetes</taxon>
        <taxon>Lindbergviridae</taxon>
        <taxon>Carpasinavirus</taxon>
        <taxon>Carpasinavirus carpasina</taxon>
    </lineage>
</organism>
<protein>
    <submittedName>
        <fullName evidence="1">Uncharacterized protein</fullName>
    </submittedName>
</protein>
<evidence type="ECO:0000313" key="2">
    <source>
        <dbReference type="Proteomes" id="UP000246901"/>
    </source>
</evidence>
<accession>A0A2S1GSZ5</accession>